<name>A0AAV0CGJ5_9ASTE</name>
<keyword evidence="2" id="KW-1185">Reference proteome</keyword>
<comment type="caution">
    <text evidence="1">The sequence shown here is derived from an EMBL/GenBank/DDBJ whole genome shotgun (WGS) entry which is preliminary data.</text>
</comment>
<dbReference type="EMBL" id="CAMAPF010000030">
    <property type="protein sequence ID" value="CAH9076476.1"/>
    <property type="molecule type" value="Genomic_DNA"/>
</dbReference>
<gene>
    <name evidence="1" type="ORF">CEPIT_LOCUS5906</name>
</gene>
<evidence type="ECO:0000313" key="1">
    <source>
        <dbReference type="EMBL" id="CAH9076476.1"/>
    </source>
</evidence>
<evidence type="ECO:0000313" key="2">
    <source>
        <dbReference type="Proteomes" id="UP001152523"/>
    </source>
</evidence>
<proteinExistence type="predicted"/>
<dbReference type="AlphaFoldDB" id="A0AAV0CGJ5"/>
<sequence>MHKQLKKNRYPAGGHIYHHVVWLIHFNSNGNTRVRVVPPRTVLRICSIKTWKCPKSSSICGGEVRGRSGCCGSAAGEAKNMVHSKAVGIVPGADRQPGVRMQLGQLF</sequence>
<protein>
    <submittedName>
        <fullName evidence="1">Uncharacterized protein</fullName>
    </submittedName>
</protein>
<accession>A0AAV0CGJ5</accession>
<dbReference type="Proteomes" id="UP001152523">
    <property type="component" value="Unassembled WGS sequence"/>
</dbReference>
<reference evidence="1" key="1">
    <citation type="submission" date="2022-07" db="EMBL/GenBank/DDBJ databases">
        <authorList>
            <person name="Macas J."/>
            <person name="Novak P."/>
            <person name="Neumann P."/>
        </authorList>
    </citation>
    <scope>NUCLEOTIDE SEQUENCE</scope>
</reference>
<feature type="non-terminal residue" evidence="1">
    <location>
        <position position="107"/>
    </location>
</feature>
<organism evidence="1 2">
    <name type="scientific">Cuscuta epithymum</name>
    <dbReference type="NCBI Taxonomy" id="186058"/>
    <lineage>
        <taxon>Eukaryota</taxon>
        <taxon>Viridiplantae</taxon>
        <taxon>Streptophyta</taxon>
        <taxon>Embryophyta</taxon>
        <taxon>Tracheophyta</taxon>
        <taxon>Spermatophyta</taxon>
        <taxon>Magnoliopsida</taxon>
        <taxon>eudicotyledons</taxon>
        <taxon>Gunneridae</taxon>
        <taxon>Pentapetalae</taxon>
        <taxon>asterids</taxon>
        <taxon>lamiids</taxon>
        <taxon>Solanales</taxon>
        <taxon>Convolvulaceae</taxon>
        <taxon>Cuscuteae</taxon>
        <taxon>Cuscuta</taxon>
        <taxon>Cuscuta subgen. Cuscuta</taxon>
    </lineage>
</organism>